<dbReference type="RefSeq" id="WP_140588134.1">
    <property type="nucleotide sequence ID" value="NZ_VFRR01000011.1"/>
</dbReference>
<sequence length="231" mass="25307">MQTAKKKKGGFLANLAFNIFIPVFILSKFSGADDLGPVNALIVALAFPFLYGLWSFKEEGKVNFISVLGVLSVLMTGGIGLLQLDPAYVAIKEAAVPGIIFIVIVVSNQTRFPLVRKLLLNEEFVNLPKLHDALTRHNALARFEEKVKVGSHVVAASFLLSSFLNYVLAKWIVVSPAGTEAFNEEIAKMTALSFPVIALPCTIVMMGAIFYIFRQISLLTGEKIENFLISQ</sequence>
<name>A0A501WXC9_9GAMM</name>
<evidence type="ECO:0000313" key="2">
    <source>
        <dbReference type="EMBL" id="TPE52814.1"/>
    </source>
</evidence>
<keyword evidence="1" id="KW-1133">Transmembrane helix</keyword>
<gene>
    <name evidence="2" type="ORF">FJM67_07305</name>
</gene>
<comment type="caution">
    <text evidence="2">The sequence shown here is derived from an EMBL/GenBank/DDBJ whole genome shotgun (WGS) entry which is preliminary data.</text>
</comment>
<keyword evidence="3" id="KW-1185">Reference proteome</keyword>
<dbReference type="InterPro" id="IPR016870">
    <property type="entry name" value="UCP028137"/>
</dbReference>
<feature type="transmembrane region" description="Helical" evidence="1">
    <location>
        <begin position="12"/>
        <end position="32"/>
    </location>
</feature>
<feature type="transmembrane region" description="Helical" evidence="1">
    <location>
        <begin position="152"/>
        <end position="172"/>
    </location>
</feature>
<protein>
    <submittedName>
        <fullName evidence="2">MFS transporter</fullName>
    </submittedName>
</protein>
<evidence type="ECO:0000256" key="1">
    <source>
        <dbReference type="SAM" id="Phobius"/>
    </source>
</evidence>
<dbReference type="Proteomes" id="UP000315901">
    <property type="component" value="Unassembled WGS sequence"/>
</dbReference>
<keyword evidence="1" id="KW-0472">Membrane</keyword>
<feature type="transmembrane region" description="Helical" evidence="1">
    <location>
        <begin position="88"/>
        <end position="107"/>
    </location>
</feature>
<keyword evidence="1" id="KW-0812">Transmembrane</keyword>
<evidence type="ECO:0000313" key="3">
    <source>
        <dbReference type="Proteomes" id="UP000315901"/>
    </source>
</evidence>
<organism evidence="2 3">
    <name type="scientific">Maribrevibacterium harenarium</name>
    <dbReference type="NCBI Taxonomy" id="2589817"/>
    <lineage>
        <taxon>Bacteria</taxon>
        <taxon>Pseudomonadati</taxon>
        <taxon>Pseudomonadota</taxon>
        <taxon>Gammaproteobacteria</taxon>
        <taxon>Oceanospirillales</taxon>
        <taxon>Oceanospirillaceae</taxon>
        <taxon>Maribrevibacterium</taxon>
    </lineage>
</organism>
<accession>A0A501WXC9</accession>
<reference evidence="2 3" key="1">
    <citation type="submission" date="2019-06" db="EMBL/GenBank/DDBJ databases">
        <title>A novel bacterium of genus Marinomonas, isolated from coastal sand.</title>
        <authorList>
            <person name="Huang H."/>
            <person name="Mo K."/>
            <person name="Hu Y."/>
        </authorList>
    </citation>
    <scope>NUCLEOTIDE SEQUENCE [LARGE SCALE GENOMIC DNA]</scope>
    <source>
        <strain evidence="2 3">HB171799</strain>
    </source>
</reference>
<feature type="transmembrane region" description="Helical" evidence="1">
    <location>
        <begin position="192"/>
        <end position="213"/>
    </location>
</feature>
<dbReference type="PIRSF" id="PIRSF028137">
    <property type="entry name" value="UCP028137"/>
    <property type="match status" value="1"/>
</dbReference>
<dbReference type="EMBL" id="VFRR01000011">
    <property type="protein sequence ID" value="TPE52814.1"/>
    <property type="molecule type" value="Genomic_DNA"/>
</dbReference>
<feature type="transmembrane region" description="Helical" evidence="1">
    <location>
        <begin position="63"/>
        <end position="82"/>
    </location>
</feature>
<dbReference type="OrthoDB" id="188353at2"/>
<dbReference type="NCBIfam" id="NF041646">
    <property type="entry name" value="VC0807_fam"/>
    <property type="match status" value="1"/>
</dbReference>
<dbReference type="AlphaFoldDB" id="A0A501WXC9"/>
<feature type="transmembrane region" description="Helical" evidence="1">
    <location>
        <begin position="38"/>
        <end position="56"/>
    </location>
</feature>
<proteinExistence type="predicted"/>